<evidence type="ECO:0000313" key="2">
    <source>
        <dbReference type="Proteomes" id="UP001596548"/>
    </source>
</evidence>
<reference evidence="2" key="1">
    <citation type="journal article" date="2019" name="Int. J. Syst. Evol. Microbiol.">
        <title>The Global Catalogue of Microorganisms (GCM) 10K type strain sequencing project: providing services to taxonomists for standard genome sequencing and annotation.</title>
        <authorList>
            <consortium name="The Broad Institute Genomics Platform"/>
            <consortium name="The Broad Institute Genome Sequencing Center for Infectious Disease"/>
            <person name="Wu L."/>
            <person name="Ma J."/>
        </authorList>
    </citation>
    <scope>NUCLEOTIDE SEQUENCE [LARGE SCALE GENOMIC DNA]</scope>
    <source>
        <strain evidence="2">XZYJT-10</strain>
    </source>
</reference>
<dbReference type="Proteomes" id="UP001596548">
    <property type="component" value="Unassembled WGS sequence"/>
</dbReference>
<evidence type="ECO:0008006" key="3">
    <source>
        <dbReference type="Google" id="ProtNLM"/>
    </source>
</evidence>
<dbReference type="EMBL" id="JBHTBJ010000003">
    <property type="protein sequence ID" value="MFC7273803.1"/>
    <property type="molecule type" value="Genomic_DNA"/>
</dbReference>
<proteinExistence type="predicted"/>
<evidence type="ECO:0000313" key="1">
    <source>
        <dbReference type="EMBL" id="MFC7273803.1"/>
    </source>
</evidence>
<comment type="caution">
    <text evidence="1">The sequence shown here is derived from an EMBL/GenBank/DDBJ whole genome shotgun (WGS) entry which is preliminary data.</text>
</comment>
<protein>
    <recommendedName>
        <fullName evidence="3">HD domain-containing protein</fullName>
    </recommendedName>
</protein>
<accession>A0ABW2HKQ1</accession>
<gene>
    <name evidence="1" type="ORF">ACFQS1_07425</name>
</gene>
<sequence length="187" mass="20229">MDSALLVARRWCSGQIIDDRPALAHAVRVAVTIGVHQPIAAPQIIAAALLHDAPEFAPPDLDLDRFLSTEYGPEVRRLIRGMQFEHDALDRDEPTIPDPDDVNLILLSTADKVVALTSLLRRAHLSGDTAAFFTTRTPLLNLLTHFSKCRRAAIGAVPASMTADLGKVLDALGTATAVARRRQAARS</sequence>
<dbReference type="SUPFAM" id="SSF109604">
    <property type="entry name" value="HD-domain/PDEase-like"/>
    <property type="match status" value="1"/>
</dbReference>
<keyword evidence="2" id="KW-1185">Reference proteome</keyword>
<dbReference type="RefSeq" id="WP_378965404.1">
    <property type="nucleotide sequence ID" value="NZ_JBHTBJ010000003.1"/>
</dbReference>
<organism evidence="1 2">
    <name type="scientific">Paractinoplanes rhizophilus</name>
    <dbReference type="NCBI Taxonomy" id="1416877"/>
    <lineage>
        <taxon>Bacteria</taxon>
        <taxon>Bacillati</taxon>
        <taxon>Actinomycetota</taxon>
        <taxon>Actinomycetes</taxon>
        <taxon>Micromonosporales</taxon>
        <taxon>Micromonosporaceae</taxon>
        <taxon>Paractinoplanes</taxon>
    </lineage>
</organism>
<name>A0ABW2HKQ1_9ACTN</name>
<dbReference type="Gene3D" id="1.10.3210.10">
    <property type="entry name" value="Hypothetical protein af1432"/>
    <property type="match status" value="1"/>
</dbReference>